<keyword evidence="6" id="KW-0173">Coenzyme A biosynthesis</keyword>
<keyword evidence="5" id="KW-0456">Lyase</keyword>
<protein>
    <recommendedName>
        <fullName evidence="11">phosphopantothenoylcysteine decarboxylase</fullName>
        <ecNumber evidence="11">4.1.1.36</ecNumber>
    </recommendedName>
</protein>
<dbReference type="Gene3D" id="2.120.10.80">
    <property type="entry name" value="Kelch-type beta propeller"/>
    <property type="match status" value="1"/>
</dbReference>
<dbReference type="InterPro" id="IPR003382">
    <property type="entry name" value="Flavoprotein"/>
</dbReference>
<comment type="catalytic activity">
    <reaction evidence="9">
        <text>N-[(R)-4-phosphopantothenoyl]-L-cysteine + H(+) = (R)-4'-phosphopantetheine + CO2</text>
        <dbReference type="Rhea" id="RHEA:16793"/>
        <dbReference type="ChEBI" id="CHEBI:15378"/>
        <dbReference type="ChEBI" id="CHEBI:16526"/>
        <dbReference type="ChEBI" id="CHEBI:59458"/>
        <dbReference type="ChEBI" id="CHEBI:61723"/>
        <dbReference type="EC" id="4.1.1.36"/>
    </reaction>
    <physiologicalReaction direction="left-to-right" evidence="9">
        <dbReference type="Rhea" id="RHEA:16794"/>
    </physiologicalReaction>
</comment>
<evidence type="ECO:0000256" key="2">
    <source>
        <dbReference type="ARBA" id="ARBA00022604"/>
    </source>
</evidence>
<dbReference type="InterPro" id="IPR015915">
    <property type="entry name" value="Kelch-typ_b-propeller"/>
</dbReference>
<dbReference type="Pfam" id="PF02441">
    <property type="entry name" value="Flavoprotein"/>
    <property type="match status" value="1"/>
</dbReference>
<dbReference type="Proteomes" id="UP000796880">
    <property type="component" value="Unassembled WGS sequence"/>
</dbReference>
<dbReference type="SUPFAM" id="SSF52507">
    <property type="entry name" value="Homo-oligomeric flavin-containing Cys decarboxylases, HFCD"/>
    <property type="match status" value="1"/>
</dbReference>
<proteinExistence type="inferred from homology"/>
<dbReference type="EC" id="4.1.1.36" evidence="11"/>
<keyword evidence="14" id="KW-1185">Reference proteome</keyword>
<dbReference type="SUPFAM" id="SSF117281">
    <property type="entry name" value="Kelch motif"/>
    <property type="match status" value="1"/>
</dbReference>
<dbReference type="AlphaFoldDB" id="A0A8K0MS38"/>
<name>A0A8K0MS38_9ROSA</name>
<evidence type="ECO:0000256" key="11">
    <source>
        <dbReference type="ARBA" id="ARBA00066422"/>
    </source>
</evidence>
<evidence type="ECO:0000256" key="3">
    <source>
        <dbReference type="ARBA" id="ARBA00022630"/>
    </source>
</evidence>
<evidence type="ECO:0000256" key="1">
    <source>
        <dbReference type="ARBA" id="ARBA00001917"/>
    </source>
</evidence>
<keyword evidence="2" id="KW-0341">Growth regulation</keyword>
<reference evidence="13" key="1">
    <citation type="submission" date="2020-03" db="EMBL/GenBank/DDBJ databases">
        <title>A high-quality chromosome-level genome assembly of a woody plant with both climbing and erect habits, Rhamnella rubrinervis.</title>
        <authorList>
            <person name="Lu Z."/>
            <person name="Yang Y."/>
            <person name="Zhu X."/>
            <person name="Sun Y."/>
        </authorList>
    </citation>
    <scope>NUCLEOTIDE SEQUENCE</scope>
    <source>
        <strain evidence="13">BYM</strain>
        <tissue evidence="13">Leaf</tissue>
    </source>
</reference>
<organism evidence="13 14">
    <name type="scientific">Rhamnella rubrinervis</name>
    <dbReference type="NCBI Taxonomy" id="2594499"/>
    <lineage>
        <taxon>Eukaryota</taxon>
        <taxon>Viridiplantae</taxon>
        <taxon>Streptophyta</taxon>
        <taxon>Embryophyta</taxon>
        <taxon>Tracheophyta</taxon>
        <taxon>Spermatophyta</taxon>
        <taxon>Magnoliopsida</taxon>
        <taxon>eudicotyledons</taxon>
        <taxon>Gunneridae</taxon>
        <taxon>Pentapetalae</taxon>
        <taxon>rosids</taxon>
        <taxon>fabids</taxon>
        <taxon>Rosales</taxon>
        <taxon>Rhamnaceae</taxon>
        <taxon>rhamnoid group</taxon>
        <taxon>Rhamneae</taxon>
        <taxon>Rhamnella</taxon>
    </lineage>
</organism>
<evidence type="ECO:0000256" key="6">
    <source>
        <dbReference type="ARBA" id="ARBA00022993"/>
    </source>
</evidence>
<dbReference type="GO" id="GO:0005886">
    <property type="term" value="C:plasma membrane"/>
    <property type="evidence" value="ECO:0007669"/>
    <property type="project" value="UniProtKB-ARBA"/>
</dbReference>
<dbReference type="GO" id="GO:0010181">
    <property type="term" value="F:FMN binding"/>
    <property type="evidence" value="ECO:0007669"/>
    <property type="project" value="TreeGrafter"/>
</dbReference>
<evidence type="ECO:0000256" key="9">
    <source>
        <dbReference type="ARBA" id="ARBA00051689"/>
    </source>
</evidence>
<evidence type="ECO:0000256" key="4">
    <source>
        <dbReference type="ARBA" id="ARBA00022643"/>
    </source>
</evidence>
<keyword evidence="5" id="KW-0210">Decarboxylase</keyword>
<gene>
    <name evidence="13" type="ORF">FNV43_RR00602</name>
</gene>
<dbReference type="FunFam" id="3.40.50.1950:FF:000004">
    <property type="entry name" value="Phosphopantothenoylcysteine decarboxylase"/>
    <property type="match status" value="1"/>
</dbReference>
<dbReference type="EMBL" id="VOIH02000001">
    <property type="protein sequence ID" value="KAF3455959.1"/>
    <property type="molecule type" value="Genomic_DNA"/>
</dbReference>
<keyword evidence="7" id="KW-0346">Stress response</keyword>
<evidence type="ECO:0000313" key="13">
    <source>
        <dbReference type="EMBL" id="KAF3455959.1"/>
    </source>
</evidence>
<dbReference type="GO" id="GO:0071513">
    <property type="term" value="C:phosphopantothenoylcysteine decarboxylase complex"/>
    <property type="evidence" value="ECO:0007669"/>
    <property type="project" value="TreeGrafter"/>
</dbReference>
<feature type="domain" description="Flavoprotein" evidence="12">
    <location>
        <begin position="127"/>
        <end position="297"/>
    </location>
</feature>
<sequence>MARVYGNWERLVRATLKREQLRAAGQGHERIPSGIAGAVPPSLGKTTNIDAILQAADDIQAEDPNISRILCEKAYSMAQNLDPNSDGRGVLQFKTGLMSVIKVMANPEPVMAEREIKQVNLVSRKPRILLAASGSVAAIKFGNLCHCFSEWAEVRAVVTRASLHFIDRASLPKDVIVYTDEDEWSSWNKIGDNVLHIELRRWADIMVISPLSANTLGKIAGGLCDNLLTCIVRAWDYSKPFFVAPAMNTFMWNNPFTERHLVSIDELGISVIPPVKKRLACGDYGNGAMAEVSIICSTVRLFLESRNQQGGHNDFWMLDLKTNQWDQLNLKGCPSPRSGHRMEHKIVVFGGFYDTLREVRNYNDLYVFDLDQFKVKCLDPVAYATIMSFSVIHVIFLYGGYSKEDSSDTSSSEKGNVHSDLWSLDPRTWEWNKVKKSGMPPGPRAGCSMCVHKRRAMLFGGVVDMEVEGDIIVSLFLNELYGFQLDTHRCGIRAFKLRVLFTSSLHILHRSRYCIVSRYILFNYTVKAILRKYNCLAAIGDRLAEITDDGKWQEMDGIAIANLHLALADGVLSSVEKKKKRYEIL</sequence>
<keyword evidence="4" id="KW-0288">FMN</keyword>
<comment type="similarity">
    <text evidence="8">Belongs to the HFCD (homooligomeric flavin containing Cys decarboxylase) superfamily.</text>
</comment>
<evidence type="ECO:0000256" key="5">
    <source>
        <dbReference type="ARBA" id="ARBA00022793"/>
    </source>
</evidence>
<dbReference type="GO" id="GO:0015937">
    <property type="term" value="P:coenzyme A biosynthetic process"/>
    <property type="evidence" value="ECO:0007669"/>
    <property type="project" value="UniProtKB-KW"/>
</dbReference>
<evidence type="ECO:0000259" key="12">
    <source>
        <dbReference type="Pfam" id="PF02441"/>
    </source>
</evidence>
<dbReference type="GO" id="GO:0004633">
    <property type="term" value="F:phosphopantothenoylcysteine decarboxylase activity"/>
    <property type="evidence" value="ECO:0007669"/>
    <property type="project" value="UniProtKB-EC"/>
</dbReference>
<comment type="pathway">
    <text evidence="10">Cofactor biosynthesis; coenzyme A biosynthesis; CoA from (R)-pantothenate: step 3/5.</text>
</comment>
<dbReference type="Gene3D" id="3.40.50.1950">
    <property type="entry name" value="Flavin prenyltransferase-like"/>
    <property type="match status" value="1"/>
</dbReference>
<dbReference type="Pfam" id="PF24681">
    <property type="entry name" value="Kelch_KLHDC2_KLHL20_DRC7"/>
    <property type="match status" value="1"/>
</dbReference>
<dbReference type="InterPro" id="IPR036551">
    <property type="entry name" value="Flavin_trans-like"/>
</dbReference>
<evidence type="ECO:0000256" key="7">
    <source>
        <dbReference type="ARBA" id="ARBA00023016"/>
    </source>
</evidence>
<dbReference type="PANTHER" id="PTHR14359">
    <property type="entry name" value="HOMO-OLIGOMERIC FLAVIN CONTAINING CYS DECARBOXYLASE FAMILY"/>
    <property type="match status" value="1"/>
</dbReference>
<evidence type="ECO:0000256" key="10">
    <source>
        <dbReference type="ARBA" id="ARBA00060685"/>
    </source>
</evidence>
<evidence type="ECO:0000313" key="14">
    <source>
        <dbReference type="Proteomes" id="UP000796880"/>
    </source>
</evidence>
<dbReference type="GO" id="GO:1901002">
    <property type="term" value="P:positive regulation of response to salt stress"/>
    <property type="evidence" value="ECO:0007669"/>
    <property type="project" value="UniProtKB-ARBA"/>
</dbReference>
<comment type="caution">
    <text evidence="13">The sequence shown here is derived from an EMBL/GenBank/DDBJ whole genome shotgun (WGS) entry which is preliminary data.</text>
</comment>
<dbReference type="OrthoDB" id="1532798at2759"/>
<keyword evidence="3" id="KW-0285">Flavoprotein</keyword>
<dbReference type="PANTHER" id="PTHR14359:SF6">
    <property type="entry name" value="PHOSPHOPANTOTHENOYLCYSTEINE DECARBOXYLASE"/>
    <property type="match status" value="1"/>
</dbReference>
<comment type="cofactor">
    <cofactor evidence="1">
        <name>FMN</name>
        <dbReference type="ChEBI" id="CHEBI:58210"/>
    </cofactor>
</comment>
<accession>A0A8K0MS38</accession>
<evidence type="ECO:0000256" key="8">
    <source>
        <dbReference type="ARBA" id="ARBA00038350"/>
    </source>
</evidence>